<protein>
    <submittedName>
        <fullName evidence="3">N-acetylmuramoyl-L-alanine amidase CwlD</fullName>
        <ecNumber evidence="3">3.5.1.28</ecNumber>
    </submittedName>
</protein>
<dbReference type="Proteomes" id="UP001169242">
    <property type="component" value="Unassembled WGS sequence"/>
</dbReference>
<keyword evidence="1 3" id="KW-0378">Hydrolase</keyword>
<dbReference type="InterPro" id="IPR014234">
    <property type="entry name" value="Spore_CwlD"/>
</dbReference>
<evidence type="ECO:0000313" key="4">
    <source>
        <dbReference type="Proteomes" id="UP001169242"/>
    </source>
</evidence>
<organism evidence="3 4">
    <name type="scientific">Holtiella tumoricola</name>
    <dbReference type="NCBI Taxonomy" id="3018743"/>
    <lineage>
        <taxon>Bacteria</taxon>
        <taxon>Bacillati</taxon>
        <taxon>Bacillota</taxon>
        <taxon>Clostridia</taxon>
        <taxon>Lachnospirales</taxon>
        <taxon>Cellulosilyticaceae</taxon>
        <taxon>Holtiella</taxon>
    </lineage>
</organism>
<feature type="domain" description="MurNAc-LAA" evidence="2">
    <location>
        <begin position="116"/>
        <end position="228"/>
    </location>
</feature>
<proteinExistence type="predicted"/>
<dbReference type="SUPFAM" id="SSF53187">
    <property type="entry name" value="Zn-dependent exopeptidases"/>
    <property type="match status" value="1"/>
</dbReference>
<reference evidence="3" key="1">
    <citation type="journal article" date="2023" name="Int. J. Syst. Evol. Microbiol.">
        <title>&lt;i&gt;Holtiella tumoricola&lt;/i&gt; gen. nov. sp. nov., isolated from a human clinical sample.</title>
        <authorList>
            <person name="Allen-Vercoe E."/>
            <person name="Daigneault M.C."/>
            <person name="Vancuren S.J."/>
            <person name="Cochrane K."/>
            <person name="O'Neal L.L."/>
            <person name="Sankaranarayanan K."/>
            <person name="Lawson P.A."/>
        </authorList>
    </citation>
    <scope>NUCLEOTIDE SEQUENCE</scope>
    <source>
        <strain evidence="3">CC70A</strain>
    </source>
</reference>
<dbReference type="AlphaFoldDB" id="A0AA42J1T9"/>
<dbReference type="Pfam" id="PF01520">
    <property type="entry name" value="Amidase_3"/>
    <property type="match status" value="1"/>
</dbReference>
<dbReference type="NCBIfam" id="TIGR02883">
    <property type="entry name" value="spore_cwlD"/>
    <property type="match status" value="1"/>
</dbReference>
<dbReference type="EMBL" id="JAQIFT010000054">
    <property type="protein sequence ID" value="MDA3732755.1"/>
    <property type="molecule type" value="Genomic_DNA"/>
</dbReference>
<dbReference type="SMART" id="SM00646">
    <property type="entry name" value="Ami_3"/>
    <property type="match status" value="1"/>
</dbReference>
<comment type="caution">
    <text evidence="3">The sequence shown here is derived from an EMBL/GenBank/DDBJ whole genome shotgun (WGS) entry which is preliminary data.</text>
</comment>
<evidence type="ECO:0000259" key="2">
    <source>
        <dbReference type="SMART" id="SM00646"/>
    </source>
</evidence>
<dbReference type="CDD" id="cd02696">
    <property type="entry name" value="MurNAc-LAA"/>
    <property type="match status" value="1"/>
</dbReference>
<dbReference type="InterPro" id="IPR050695">
    <property type="entry name" value="N-acetylmuramoyl_amidase_3"/>
</dbReference>
<dbReference type="GO" id="GO:0009253">
    <property type="term" value="P:peptidoglycan catabolic process"/>
    <property type="evidence" value="ECO:0007669"/>
    <property type="project" value="InterPro"/>
</dbReference>
<dbReference type="PROSITE" id="PS51257">
    <property type="entry name" value="PROKAR_LIPOPROTEIN"/>
    <property type="match status" value="1"/>
</dbReference>
<name>A0AA42J1T9_9FIRM</name>
<keyword evidence="4" id="KW-1185">Reference proteome</keyword>
<dbReference type="PANTHER" id="PTHR30404">
    <property type="entry name" value="N-ACETYLMURAMOYL-L-ALANINE AMIDASE"/>
    <property type="match status" value="1"/>
</dbReference>
<sequence>MGRIIKKNSLNMLVLGLACLIAFCTYLKFANGSFETFSLSTASKVVVIDAGHGGFDPGKAGASGTKEDEINLAIAFKLKSYLEQSGATVIMTRVDDEKLQGEKGNTHKRRDMNYRKQVIQESDADILVSIHQNAFTQPQVKGAQVFYYQDSDKAKLLANCVQNSIKAYADPENKRKIKSSKDYYILKISQMPGVIVECGFLTNLEEEAKLASNSYQDKIAWSIYAGIVEYFEALDAQ</sequence>
<evidence type="ECO:0000256" key="1">
    <source>
        <dbReference type="ARBA" id="ARBA00022801"/>
    </source>
</evidence>
<evidence type="ECO:0000313" key="3">
    <source>
        <dbReference type="EMBL" id="MDA3732755.1"/>
    </source>
</evidence>
<gene>
    <name evidence="3" type="primary">cwlD</name>
    <name evidence="3" type="ORF">PBV87_14850</name>
</gene>
<dbReference type="Gene3D" id="3.40.630.40">
    <property type="entry name" value="Zn-dependent exopeptidases"/>
    <property type="match status" value="1"/>
</dbReference>
<dbReference type="GO" id="GO:0030288">
    <property type="term" value="C:outer membrane-bounded periplasmic space"/>
    <property type="evidence" value="ECO:0007669"/>
    <property type="project" value="TreeGrafter"/>
</dbReference>
<dbReference type="InterPro" id="IPR002508">
    <property type="entry name" value="MurNAc-LAA_cat"/>
</dbReference>
<dbReference type="RefSeq" id="WP_242847637.1">
    <property type="nucleotide sequence ID" value="NZ_JAQIFT010000054.1"/>
</dbReference>
<dbReference type="PANTHER" id="PTHR30404:SF0">
    <property type="entry name" value="N-ACETYLMURAMOYL-L-ALANINE AMIDASE AMIC"/>
    <property type="match status" value="1"/>
</dbReference>
<accession>A0AA42J1T9</accession>
<dbReference type="GO" id="GO:0008745">
    <property type="term" value="F:N-acetylmuramoyl-L-alanine amidase activity"/>
    <property type="evidence" value="ECO:0007669"/>
    <property type="project" value="UniProtKB-EC"/>
</dbReference>
<dbReference type="EC" id="3.5.1.28" evidence="3"/>